<evidence type="ECO:0000256" key="5">
    <source>
        <dbReference type="SAM" id="Phobius"/>
    </source>
</evidence>
<keyword evidence="8" id="KW-1185">Reference proteome</keyword>
<evidence type="ECO:0000256" key="2">
    <source>
        <dbReference type="ARBA" id="ARBA00023054"/>
    </source>
</evidence>
<dbReference type="PANTHER" id="PTHR32347">
    <property type="entry name" value="EFFLUX SYSTEM COMPONENT YKNX-RELATED"/>
    <property type="match status" value="1"/>
</dbReference>
<dbReference type="Gene3D" id="6.20.50.140">
    <property type="match status" value="1"/>
</dbReference>
<dbReference type="Proteomes" id="UP001319200">
    <property type="component" value="Unassembled WGS sequence"/>
</dbReference>
<dbReference type="Gene3D" id="2.40.30.170">
    <property type="match status" value="1"/>
</dbReference>
<keyword evidence="5" id="KW-0472">Membrane</keyword>
<feature type="coiled-coil region" evidence="3">
    <location>
        <begin position="161"/>
        <end position="188"/>
    </location>
</feature>
<dbReference type="RefSeq" id="WP_254163417.1">
    <property type="nucleotide sequence ID" value="NZ_JAHESF010000009.1"/>
</dbReference>
<keyword evidence="5" id="KW-0812">Transmembrane</keyword>
<protein>
    <submittedName>
        <fullName evidence="7">HlyD family efflux transporter periplasmic adaptor subunit</fullName>
    </submittedName>
</protein>
<dbReference type="AlphaFoldDB" id="A0AAP2DLW7"/>
<gene>
    <name evidence="7" type="ORF">KK083_11715</name>
</gene>
<name>A0AAP2DLW7_9BACT</name>
<evidence type="ECO:0000256" key="4">
    <source>
        <dbReference type="SAM" id="MobiDB-lite"/>
    </source>
</evidence>
<dbReference type="InterPro" id="IPR058636">
    <property type="entry name" value="Beta-barrel_YknX"/>
</dbReference>
<keyword evidence="5" id="KW-1133">Transmembrane helix</keyword>
<dbReference type="PANTHER" id="PTHR32347:SF23">
    <property type="entry name" value="BLL5650 PROTEIN"/>
    <property type="match status" value="1"/>
</dbReference>
<dbReference type="InterPro" id="IPR050465">
    <property type="entry name" value="UPF0194_transport"/>
</dbReference>
<feature type="domain" description="YknX-like beta-barrel" evidence="6">
    <location>
        <begin position="263"/>
        <end position="333"/>
    </location>
</feature>
<organism evidence="7 8">
    <name type="scientific">Chryseosolibacter histidini</name>
    <dbReference type="NCBI Taxonomy" id="2782349"/>
    <lineage>
        <taxon>Bacteria</taxon>
        <taxon>Pseudomonadati</taxon>
        <taxon>Bacteroidota</taxon>
        <taxon>Cytophagia</taxon>
        <taxon>Cytophagales</taxon>
        <taxon>Chryseotaleaceae</taxon>
        <taxon>Chryseosolibacter</taxon>
    </lineage>
</organism>
<comment type="subcellular location">
    <subcellularLocation>
        <location evidence="1">Cell envelope</location>
    </subcellularLocation>
</comment>
<evidence type="ECO:0000256" key="1">
    <source>
        <dbReference type="ARBA" id="ARBA00004196"/>
    </source>
</evidence>
<sequence>MKRNLIIGAGVIAVLLIAYFIVKGNKSGEVADILANVKRGPFKVEIETTGELEAKNSVKILGPASLRDFRIWQVTIQDIVDEGTVVKKGDWVATLDRSEFQNRFNEKQIELEKANSKFVQTQLDTTLQLRQSRDELINLKYGVEEKEIILEQSKFEPPATIKQAEINLDKAKRSYEQALENYKIKRNQNVEKMREVSAEFRKVRNEFDAMTKVLEAFRVLAPEDGMVIYEKGWDGKPIKAGSQIQMWDPKVAMLPDLTKMLSKTYVNEVDVRKVKAGQKVEIGLDAYPDKKLAGFVIRVANVGEQRPNSDAKVFEVSVEINGTDPTLRPSMTTSNKVIVSVKDSVLYIPLESLHSHFDSITFVYKKQGINTIKQEVIVGETNANDAVVVGGLEEGDRIFLSVPDGLEDKDFSLLPEMNGKRKKKEEEQKPDDRIVPSAPASPSVKNEAKPVGKEGKGKG</sequence>
<comment type="caution">
    <text evidence="7">The sequence shown here is derived from an EMBL/GenBank/DDBJ whole genome shotgun (WGS) entry which is preliminary data.</text>
</comment>
<feature type="compositionally biased region" description="Basic and acidic residues" evidence="4">
    <location>
        <begin position="446"/>
        <end position="459"/>
    </location>
</feature>
<dbReference type="EMBL" id="JAHESF010000009">
    <property type="protein sequence ID" value="MBT1697547.1"/>
    <property type="molecule type" value="Genomic_DNA"/>
</dbReference>
<evidence type="ECO:0000313" key="8">
    <source>
        <dbReference type="Proteomes" id="UP001319200"/>
    </source>
</evidence>
<feature type="transmembrane region" description="Helical" evidence="5">
    <location>
        <begin position="5"/>
        <end position="22"/>
    </location>
</feature>
<reference evidence="7 8" key="1">
    <citation type="submission" date="2021-05" db="EMBL/GenBank/DDBJ databases">
        <title>A Polyphasic approach of four new species of the genus Ohtaekwangia: Ohtaekwangia histidinii sp. nov., Ohtaekwangia cretensis sp. nov., Ohtaekwangia indiensis sp. nov., Ohtaekwangia reichenbachii sp. nov. from diverse environment.</title>
        <authorList>
            <person name="Octaviana S."/>
        </authorList>
    </citation>
    <scope>NUCLEOTIDE SEQUENCE [LARGE SCALE GENOMIC DNA]</scope>
    <source>
        <strain evidence="7 8">PWU4</strain>
    </source>
</reference>
<keyword evidence="2 3" id="KW-0175">Coiled coil</keyword>
<feature type="region of interest" description="Disordered" evidence="4">
    <location>
        <begin position="411"/>
        <end position="459"/>
    </location>
</feature>
<dbReference type="GO" id="GO:0030313">
    <property type="term" value="C:cell envelope"/>
    <property type="evidence" value="ECO:0007669"/>
    <property type="project" value="UniProtKB-SubCell"/>
</dbReference>
<proteinExistence type="predicted"/>
<dbReference type="Pfam" id="PF25990">
    <property type="entry name" value="Beta-barrel_YknX"/>
    <property type="match status" value="1"/>
</dbReference>
<accession>A0AAP2DLW7</accession>
<evidence type="ECO:0000256" key="3">
    <source>
        <dbReference type="SAM" id="Coils"/>
    </source>
</evidence>
<evidence type="ECO:0000313" key="7">
    <source>
        <dbReference type="EMBL" id="MBT1697547.1"/>
    </source>
</evidence>
<feature type="compositionally biased region" description="Basic and acidic residues" evidence="4">
    <location>
        <begin position="424"/>
        <end position="434"/>
    </location>
</feature>
<evidence type="ECO:0000259" key="6">
    <source>
        <dbReference type="Pfam" id="PF25990"/>
    </source>
</evidence>